<gene>
    <name evidence="2" type="ORF">JOF57_005715</name>
</gene>
<proteinExistence type="predicted"/>
<accession>A0ABS5A257</accession>
<protein>
    <recommendedName>
        <fullName evidence="1">ESX-1 secretion-associated protein EspA/EspE-like domain-containing protein</fullName>
    </recommendedName>
</protein>
<sequence>MSALDGFYSTWNKARATFGVGTPTDGSQHDGSSQLLKMKGMVDSALPDERWQGPGSQAYAAANKEHAGVYQKLADLDKKMAAEVTNAANIVTNGRTQLDTTKSWVDSAVDSLPKSLSAQARENSLIPIAKEGITQVNNTVSTANGDMLKIGLRVNGLKNEYDELKGG</sequence>
<comment type="caution">
    <text evidence="2">The sequence shown here is derived from an EMBL/GenBank/DDBJ whole genome shotgun (WGS) entry which is preliminary data.</text>
</comment>
<dbReference type="InterPro" id="IPR043796">
    <property type="entry name" value="ESX-1_EspA/EspE-like"/>
</dbReference>
<evidence type="ECO:0000313" key="2">
    <source>
        <dbReference type="EMBL" id="MBP2455802.1"/>
    </source>
</evidence>
<dbReference type="Proteomes" id="UP000694460">
    <property type="component" value="Unassembled WGS sequence"/>
</dbReference>
<evidence type="ECO:0000313" key="3">
    <source>
        <dbReference type="Proteomes" id="UP000694460"/>
    </source>
</evidence>
<dbReference type="Pfam" id="PF18879">
    <property type="entry name" value="EspA_EspE"/>
    <property type="match status" value="1"/>
</dbReference>
<dbReference type="EMBL" id="JAGIOP010000002">
    <property type="protein sequence ID" value="MBP2455802.1"/>
    <property type="molecule type" value="Genomic_DNA"/>
</dbReference>
<dbReference type="RefSeq" id="WP_209922600.1">
    <property type="nucleotide sequence ID" value="NZ_JAGIOP010000002.1"/>
</dbReference>
<keyword evidence="3" id="KW-1185">Reference proteome</keyword>
<evidence type="ECO:0000259" key="1">
    <source>
        <dbReference type="Pfam" id="PF18879"/>
    </source>
</evidence>
<feature type="domain" description="ESX-1 secretion-associated protein EspA/EspE-like" evidence="1">
    <location>
        <begin position="18"/>
        <end position="99"/>
    </location>
</feature>
<name>A0ABS5A257_9MYCO</name>
<reference evidence="2 3" key="1">
    <citation type="submission" date="2021-03" db="EMBL/GenBank/DDBJ databases">
        <title>Sequencing the genomes of 1000 actinobacteria strains.</title>
        <authorList>
            <person name="Klenk H.-P."/>
        </authorList>
    </citation>
    <scope>NUCLEOTIDE SEQUENCE [LARGE SCALE GENOMIC DNA]</scope>
    <source>
        <strain evidence="2 3">DSM 46713</strain>
    </source>
</reference>
<organism evidence="2 3">
    <name type="scientific">Mycolicibacterium lutetiense</name>
    <dbReference type="NCBI Taxonomy" id="1641992"/>
    <lineage>
        <taxon>Bacteria</taxon>
        <taxon>Bacillati</taxon>
        <taxon>Actinomycetota</taxon>
        <taxon>Actinomycetes</taxon>
        <taxon>Mycobacteriales</taxon>
        <taxon>Mycobacteriaceae</taxon>
        <taxon>Mycolicibacterium</taxon>
    </lineage>
</organism>